<accession>A0ABY5L3M5</accession>
<dbReference type="InterPro" id="IPR039261">
    <property type="entry name" value="FNR_nucleotide-bd"/>
</dbReference>
<dbReference type="RefSeq" id="WP_227567775.1">
    <property type="nucleotide sequence ID" value="NZ_CP101988.1"/>
</dbReference>
<keyword evidence="3" id="KW-1185">Reference proteome</keyword>
<dbReference type="Proteomes" id="UP001316189">
    <property type="component" value="Chromosome"/>
</dbReference>
<dbReference type="EMBL" id="CP101988">
    <property type="protein sequence ID" value="UUI76101.1"/>
    <property type="molecule type" value="Genomic_DNA"/>
</dbReference>
<dbReference type="InterPro" id="IPR017927">
    <property type="entry name" value="FAD-bd_FR_type"/>
</dbReference>
<dbReference type="CDD" id="cd06193">
    <property type="entry name" value="siderophore_interacting"/>
    <property type="match status" value="1"/>
</dbReference>
<gene>
    <name evidence="2" type="ORF">NP064_04125</name>
</gene>
<feature type="domain" description="FAD-binding FR-type" evidence="1">
    <location>
        <begin position="11"/>
        <end position="142"/>
    </location>
</feature>
<dbReference type="PROSITE" id="PS51384">
    <property type="entry name" value="FAD_FR"/>
    <property type="match status" value="1"/>
</dbReference>
<organism evidence="2 3">
    <name type="scientific">Cellulomonas chengniuliangii</name>
    <dbReference type="NCBI Taxonomy" id="2968084"/>
    <lineage>
        <taxon>Bacteria</taxon>
        <taxon>Bacillati</taxon>
        <taxon>Actinomycetota</taxon>
        <taxon>Actinomycetes</taxon>
        <taxon>Micrococcales</taxon>
        <taxon>Cellulomonadaceae</taxon>
        <taxon>Cellulomonas</taxon>
    </lineage>
</organism>
<dbReference type="InterPro" id="IPR007037">
    <property type="entry name" value="SIP_rossman_dom"/>
</dbReference>
<name>A0ABY5L3M5_9CELL</name>
<sequence length="289" mass="30768">MTATPASRPRPNALFATVLRAERLTPAMVRLVLGGVGLSSFVPSPHADSYVKLVFLPEGSAGELPLAADGRVDLDAVRASSPADQQPRLRSYTARAFDPQTLELTIDVVVHGEEGLAGPWADAAQPGDEILVLGPGGAYSPAADADWHLLIGDSSALPAIAVALERLPADARGHAFVEVHDPHDEIPLTAPDGVQVHWVHRGHGVVGLALVEAVQDLAWPAGVPHAFVHGEAGTVKELRHHLRLERGLPRARLSISGYWRLGATDEAWRAAKKDWARTIEADEQAVGLD</sequence>
<proteinExistence type="predicted"/>
<dbReference type="PANTHER" id="PTHR30157">
    <property type="entry name" value="FERRIC REDUCTASE, NADPH-DEPENDENT"/>
    <property type="match status" value="1"/>
</dbReference>
<dbReference type="InterPro" id="IPR039374">
    <property type="entry name" value="SIP_fam"/>
</dbReference>
<protein>
    <submittedName>
        <fullName evidence="2">Siderophore-interacting protein</fullName>
    </submittedName>
</protein>
<dbReference type="PANTHER" id="PTHR30157:SF0">
    <property type="entry name" value="NADPH-DEPENDENT FERRIC-CHELATE REDUCTASE"/>
    <property type="match status" value="1"/>
</dbReference>
<evidence type="ECO:0000259" key="1">
    <source>
        <dbReference type="PROSITE" id="PS51384"/>
    </source>
</evidence>
<dbReference type="Pfam" id="PF08021">
    <property type="entry name" value="FAD_binding_9"/>
    <property type="match status" value="1"/>
</dbReference>
<dbReference type="Gene3D" id="2.40.30.10">
    <property type="entry name" value="Translation factors"/>
    <property type="match status" value="1"/>
</dbReference>
<reference evidence="2 3" key="1">
    <citation type="submission" date="2022-07" db="EMBL/GenBank/DDBJ databases">
        <title>Novel species in genus cellulomonas.</title>
        <authorList>
            <person name="Ye L."/>
        </authorList>
    </citation>
    <scope>NUCLEOTIDE SEQUENCE [LARGE SCALE GENOMIC DNA]</scope>
    <source>
        <strain evidence="3">zg-Y338</strain>
    </source>
</reference>
<dbReference type="SUPFAM" id="SSF63380">
    <property type="entry name" value="Riboflavin synthase domain-like"/>
    <property type="match status" value="1"/>
</dbReference>
<evidence type="ECO:0000313" key="3">
    <source>
        <dbReference type="Proteomes" id="UP001316189"/>
    </source>
</evidence>
<dbReference type="InterPro" id="IPR013113">
    <property type="entry name" value="SIP_FAD-bd"/>
</dbReference>
<dbReference type="Gene3D" id="3.40.50.80">
    <property type="entry name" value="Nucleotide-binding domain of ferredoxin-NADP reductase (FNR) module"/>
    <property type="match status" value="1"/>
</dbReference>
<dbReference type="Pfam" id="PF04954">
    <property type="entry name" value="SIP"/>
    <property type="match status" value="1"/>
</dbReference>
<evidence type="ECO:0000313" key="2">
    <source>
        <dbReference type="EMBL" id="UUI76101.1"/>
    </source>
</evidence>
<dbReference type="InterPro" id="IPR017938">
    <property type="entry name" value="Riboflavin_synthase-like_b-brl"/>
</dbReference>